<sequence length="269" mass="29919">MKNSLFVLIALWITTSCEDAINVDLPSPEARLVIDALLGFNENNGNPITVGQVKLTLTAPFLQEEIPPAENASVSIIDDQTGQIFELQENEPGVFSLGLPDIEFNKDYTLMVNYNNEVYTATQHLMSSSLIDNLEQGDDFLFDEDEETEVKVSFTDILGEPNHYLFSFGFGNFLVIEDEFFEDSQLTFSYFYENVDPGDLLTVTLFGIDKEFADYVSLALVQSGEDGGGPFATPPASVRGNIINTTNPKNFPFGYFALSEYDTKTITIE</sequence>
<dbReference type="PROSITE" id="PS51257">
    <property type="entry name" value="PROKAR_LIPOPROTEIN"/>
    <property type="match status" value="1"/>
</dbReference>
<dbReference type="EMBL" id="OBEH01000003">
    <property type="protein sequence ID" value="SNZ00637.1"/>
    <property type="molecule type" value="Genomic_DNA"/>
</dbReference>
<protein>
    <recommendedName>
        <fullName evidence="3">DUF4249 domain-containing protein</fullName>
    </recommendedName>
</protein>
<dbReference type="Proteomes" id="UP000219048">
    <property type="component" value="Unassembled WGS sequence"/>
</dbReference>
<reference evidence="2" key="1">
    <citation type="submission" date="2017-09" db="EMBL/GenBank/DDBJ databases">
        <authorList>
            <person name="Varghese N."/>
            <person name="Submissions S."/>
        </authorList>
    </citation>
    <scope>NUCLEOTIDE SEQUENCE [LARGE SCALE GENOMIC DNA]</scope>
    <source>
        <strain evidence="2">DSM 25885</strain>
    </source>
</reference>
<evidence type="ECO:0000313" key="2">
    <source>
        <dbReference type="Proteomes" id="UP000219048"/>
    </source>
</evidence>
<name>A0A285MVS3_9FLAO</name>
<evidence type="ECO:0000313" key="1">
    <source>
        <dbReference type="EMBL" id="SNZ00637.1"/>
    </source>
</evidence>
<evidence type="ECO:0008006" key="3">
    <source>
        <dbReference type="Google" id="ProtNLM"/>
    </source>
</evidence>
<keyword evidence="2" id="KW-1185">Reference proteome</keyword>
<dbReference type="OrthoDB" id="1430047at2"/>
<dbReference type="AlphaFoldDB" id="A0A285MVS3"/>
<proteinExistence type="predicted"/>
<dbReference type="Pfam" id="PF14054">
    <property type="entry name" value="DUF4249"/>
    <property type="match status" value="1"/>
</dbReference>
<organism evidence="1 2">
    <name type="scientific">Flagellimonas pacifica</name>
    <dbReference type="NCBI Taxonomy" id="1247520"/>
    <lineage>
        <taxon>Bacteria</taxon>
        <taxon>Pseudomonadati</taxon>
        <taxon>Bacteroidota</taxon>
        <taxon>Flavobacteriia</taxon>
        <taxon>Flavobacteriales</taxon>
        <taxon>Flavobacteriaceae</taxon>
        <taxon>Flagellimonas</taxon>
    </lineage>
</organism>
<gene>
    <name evidence="1" type="ORF">SAMN06265377_2462</name>
</gene>
<dbReference type="RefSeq" id="WP_097046076.1">
    <property type="nucleotide sequence ID" value="NZ_OBEH01000003.1"/>
</dbReference>
<dbReference type="InterPro" id="IPR025345">
    <property type="entry name" value="DUF4249"/>
</dbReference>
<accession>A0A285MVS3</accession>